<accession>A0A1Z4BPS9</accession>
<dbReference type="KEGG" id="capn:CBG49_09515"/>
<gene>
    <name evidence="1" type="ORF">CBG49_09515</name>
</gene>
<keyword evidence="2" id="KW-1185">Reference proteome</keyword>
<proteinExistence type="predicted"/>
<evidence type="ECO:0000313" key="1">
    <source>
        <dbReference type="EMBL" id="ASF43295.1"/>
    </source>
</evidence>
<organism evidence="1 2">
    <name type="scientific">Capnocytophaga endodontalis</name>
    <dbReference type="NCBI Taxonomy" id="2708117"/>
    <lineage>
        <taxon>Bacteria</taxon>
        <taxon>Pseudomonadati</taxon>
        <taxon>Bacteroidota</taxon>
        <taxon>Flavobacteriia</taxon>
        <taxon>Flavobacteriales</taxon>
        <taxon>Flavobacteriaceae</taxon>
        <taxon>Capnocytophaga</taxon>
    </lineage>
</organism>
<evidence type="ECO:0008006" key="3">
    <source>
        <dbReference type="Google" id="ProtNLM"/>
    </source>
</evidence>
<dbReference type="AlphaFoldDB" id="A0A1Z4BPS9"/>
<dbReference type="RefSeq" id="WP_088594310.1">
    <property type="nucleotide sequence ID" value="NZ_CP022022.1"/>
</dbReference>
<sequence>MRKNLIAIATIFITLVACNTSNKINTDEATTLITEYLEENPLYETGKFNTNKQKLVTNKDKELIESIQRLSDEGLIAINNEKTRKKWFSKDSVYVISPTLTEEALPYLVKQNKNSAQVKTIIYKLNNKKITLEKSTEKMATCVVVLDKEKTPFYSFGKDPYPNSNFITQKFKLKYNEKSGWKIIKK</sequence>
<protein>
    <recommendedName>
        <fullName evidence="3">Lipoprotein</fullName>
    </recommendedName>
</protein>
<evidence type="ECO:0000313" key="2">
    <source>
        <dbReference type="Proteomes" id="UP000197007"/>
    </source>
</evidence>
<reference evidence="2" key="1">
    <citation type="submission" date="2017-06" db="EMBL/GenBank/DDBJ databases">
        <title>Complete genome sequence of Capnocytophaga sp. KCOM 1579 (=ChDC OS43) isolated from a human refractory periapical abscess lesion.</title>
        <authorList>
            <person name="Kook J.-K."/>
            <person name="Park S.-N."/>
            <person name="Lim Y.K."/>
            <person name="Roh H."/>
        </authorList>
    </citation>
    <scope>NUCLEOTIDE SEQUENCE [LARGE SCALE GENOMIC DNA]</scope>
    <source>
        <strain evidence="2">ChDC OS43</strain>
    </source>
</reference>
<dbReference type="PROSITE" id="PS51257">
    <property type="entry name" value="PROKAR_LIPOPROTEIN"/>
    <property type="match status" value="1"/>
</dbReference>
<name>A0A1Z4BPS9_9FLAO</name>
<dbReference type="Proteomes" id="UP000197007">
    <property type="component" value="Chromosome"/>
</dbReference>
<dbReference type="EMBL" id="CP022022">
    <property type="protein sequence ID" value="ASF43295.1"/>
    <property type="molecule type" value="Genomic_DNA"/>
</dbReference>